<keyword evidence="7" id="KW-0193">Cuticle</keyword>
<keyword evidence="6" id="KW-0325">Glycoprotein</keyword>
<dbReference type="InterPro" id="IPR000618">
    <property type="entry name" value="Insect_cuticle"/>
</dbReference>
<gene>
    <name evidence="10" type="primary">CSON000613</name>
</gene>
<dbReference type="Pfam" id="PF00450">
    <property type="entry name" value="Peptidase_S10"/>
    <property type="match status" value="1"/>
</dbReference>
<dbReference type="PANTHER" id="PTHR11802:SF472">
    <property type="entry name" value="SERINE CARBOXYPEPTIDASE CPVL-RELATED"/>
    <property type="match status" value="1"/>
</dbReference>
<comment type="similarity">
    <text evidence="1 8">Belongs to the peptidase S10 family.</text>
</comment>
<feature type="region of interest" description="Disordered" evidence="9">
    <location>
        <begin position="260"/>
        <end position="280"/>
    </location>
</feature>
<name>A0A336MG44_CULSO</name>
<dbReference type="GO" id="GO:0042302">
    <property type="term" value="F:structural constituent of cuticle"/>
    <property type="evidence" value="ECO:0007669"/>
    <property type="project" value="UniProtKB-UniRule"/>
</dbReference>
<evidence type="ECO:0000256" key="2">
    <source>
        <dbReference type="ARBA" id="ARBA00022645"/>
    </source>
</evidence>
<accession>A0A336MG44</accession>
<evidence type="ECO:0000256" key="4">
    <source>
        <dbReference type="ARBA" id="ARBA00022729"/>
    </source>
</evidence>
<evidence type="ECO:0000256" key="6">
    <source>
        <dbReference type="ARBA" id="ARBA00023180"/>
    </source>
</evidence>
<evidence type="ECO:0000256" key="7">
    <source>
        <dbReference type="PROSITE-ProRule" id="PRU00497"/>
    </source>
</evidence>
<organism evidence="10">
    <name type="scientific">Culicoides sonorensis</name>
    <name type="common">Biting midge</name>
    <dbReference type="NCBI Taxonomy" id="179676"/>
    <lineage>
        <taxon>Eukaryota</taxon>
        <taxon>Metazoa</taxon>
        <taxon>Ecdysozoa</taxon>
        <taxon>Arthropoda</taxon>
        <taxon>Hexapoda</taxon>
        <taxon>Insecta</taxon>
        <taxon>Pterygota</taxon>
        <taxon>Neoptera</taxon>
        <taxon>Endopterygota</taxon>
        <taxon>Diptera</taxon>
        <taxon>Nematocera</taxon>
        <taxon>Chironomoidea</taxon>
        <taxon>Ceratopogonidae</taxon>
        <taxon>Ceratopogoninae</taxon>
        <taxon>Culicoides</taxon>
        <taxon>Monoculicoides</taxon>
    </lineage>
</organism>
<evidence type="ECO:0000256" key="8">
    <source>
        <dbReference type="RuleBase" id="RU361156"/>
    </source>
</evidence>
<feature type="signal peptide" evidence="8">
    <location>
        <begin position="1"/>
        <end position="17"/>
    </location>
</feature>
<dbReference type="SUPFAM" id="SSF53474">
    <property type="entry name" value="alpha/beta-Hydrolases"/>
    <property type="match status" value="1"/>
</dbReference>
<dbReference type="PRINTS" id="PR00724">
    <property type="entry name" value="CRBOXYPTASEC"/>
</dbReference>
<dbReference type="Gene3D" id="3.40.50.1820">
    <property type="entry name" value="alpha/beta hydrolase"/>
    <property type="match status" value="1"/>
</dbReference>
<keyword evidence="2 8" id="KW-0121">Carboxypeptidase</keyword>
<dbReference type="GO" id="GO:0006508">
    <property type="term" value="P:proteolysis"/>
    <property type="evidence" value="ECO:0007669"/>
    <property type="project" value="UniProtKB-KW"/>
</dbReference>
<sequence>MLFRLIALSCVIGIIKAQNYAAFQARQQQNPNSRESLRDSVAKSIRENIARQKLVRNQETVIFYGNEPQFKPQPFNGQQPIIPRIRIPVHIPKRTQHISPTFAPPRIFTEETPEYVDEVTEEVPVTTTTTTTTTTERPATRRPLAQRINFQNEFAQAAPVRAVRVKKPHTPIIPDTPQVLTNDVETKRRFYDEEEEDQAKSAHYQFSSSVQDTINDNSMTRSETREGTALTGMFSYSDGFFRRTVHYRADENGYRVTKEDIEPINNGDGPQYNPEGKADVSSSLAGSYSITADDIRRPLRQEKEKRRFSKGAGKKLILTPYLDDGNDFKARQLARVDKKLFLNVTSYSGYLTVDKQYNSNLFFWFFPAEGTEHLYDESDFAEYDYEEWDKRGENSSKMNKTRNGKGPDWENENKPLVLWLQGGPGASSLFGLFVENGPFFVNDDLLSIRKNPYSWHKNYSLLFIDNPVGAGFSFTDDPENGYTQNVTQVAKHMHTGLTQFLKMFPWLQSVPFFITGESYAGKYLPAIGYEIFEQNKIDDGKEFKINLKGLAIGNGFTDPYNMMYYSQYAYQTGLIDFHARNEMKIFEILVQENIKRAEAKVFWDLELYTFIKNSRYGNLYNILQPDIMDLDSYLSFVDQTHIRKALHIGNQEFAPPTTVYFNLLGDFMDSAMPWAEKLLDQDLRIMFYSGNLDFIVAYPLSENAFFHMNWKGADEYRQAKRLALLVDGKLAGYVKRSRKVFIEAVVLNAGHMVPTDQPKVCLELIDDFIYERI</sequence>
<dbReference type="GO" id="GO:0004185">
    <property type="term" value="F:serine-type carboxypeptidase activity"/>
    <property type="evidence" value="ECO:0007669"/>
    <property type="project" value="UniProtKB-UniRule"/>
</dbReference>
<evidence type="ECO:0000256" key="5">
    <source>
        <dbReference type="ARBA" id="ARBA00022801"/>
    </source>
</evidence>
<reference evidence="10" key="1">
    <citation type="submission" date="2018-07" db="EMBL/GenBank/DDBJ databases">
        <authorList>
            <person name="Quirk P.G."/>
            <person name="Krulwich T.A."/>
        </authorList>
    </citation>
    <scope>NUCLEOTIDE SEQUENCE</scope>
</reference>
<dbReference type="EC" id="3.4.16.-" evidence="8"/>
<dbReference type="InterPro" id="IPR029058">
    <property type="entry name" value="AB_hydrolase_fold"/>
</dbReference>
<proteinExistence type="inferred from homology"/>
<dbReference type="InterPro" id="IPR001563">
    <property type="entry name" value="Peptidase_S10"/>
</dbReference>
<keyword evidence="4 8" id="KW-0732">Signal</keyword>
<dbReference type="Pfam" id="PF00379">
    <property type="entry name" value="Chitin_bind_4"/>
    <property type="match status" value="1"/>
</dbReference>
<protein>
    <recommendedName>
        <fullName evidence="8">Carboxypeptidase</fullName>
        <ecNumber evidence="8">3.4.16.-</ecNumber>
    </recommendedName>
</protein>
<dbReference type="AlphaFoldDB" id="A0A336MG44"/>
<feature type="chain" id="PRO_5016192339" description="Carboxypeptidase" evidence="8">
    <location>
        <begin position="18"/>
        <end position="773"/>
    </location>
</feature>
<dbReference type="PANTHER" id="PTHR11802">
    <property type="entry name" value="SERINE PROTEASE FAMILY S10 SERINE CARBOXYPEPTIDASE"/>
    <property type="match status" value="1"/>
</dbReference>
<dbReference type="InterPro" id="IPR018202">
    <property type="entry name" value="Ser_caboxypep_ser_AS"/>
</dbReference>
<dbReference type="VEuPathDB" id="VectorBase:CSON000613"/>
<evidence type="ECO:0000313" key="10">
    <source>
        <dbReference type="EMBL" id="SSX28910.1"/>
    </source>
</evidence>
<evidence type="ECO:0000256" key="1">
    <source>
        <dbReference type="ARBA" id="ARBA00009431"/>
    </source>
</evidence>
<dbReference type="InterPro" id="IPR033124">
    <property type="entry name" value="Ser_caboxypep_his_AS"/>
</dbReference>
<keyword evidence="3 8" id="KW-0645">Protease</keyword>
<dbReference type="EMBL" id="UFQT01001098">
    <property type="protein sequence ID" value="SSX28910.1"/>
    <property type="molecule type" value="Genomic_DNA"/>
</dbReference>
<evidence type="ECO:0000256" key="3">
    <source>
        <dbReference type="ARBA" id="ARBA00022670"/>
    </source>
</evidence>
<dbReference type="PROSITE" id="PS00560">
    <property type="entry name" value="CARBOXYPEPT_SER_HIS"/>
    <property type="match status" value="1"/>
</dbReference>
<dbReference type="PROSITE" id="PS00131">
    <property type="entry name" value="CARBOXYPEPT_SER_SER"/>
    <property type="match status" value="1"/>
</dbReference>
<evidence type="ECO:0000256" key="9">
    <source>
        <dbReference type="SAM" id="MobiDB-lite"/>
    </source>
</evidence>
<keyword evidence="5 8" id="KW-0378">Hydrolase</keyword>
<dbReference type="PROSITE" id="PS51155">
    <property type="entry name" value="CHIT_BIND_RR_2"/>
    <property type="match status" value="1"/>
</dbReference>